<dbReference type="GO" id="GO:0005737">
    <property type="term" value="C:cytoplasm"/>
    <property type="evidence" value="ECO:0007669"/>
    <property type="project" value="UniProtKB-SubCell"/>
</dbReference>
<comment type="similarity">
    <text evidence="14">Belongs to the ABC transporter superfamily. UvrA family.</text>
</comment>
<dbReference type="Gene3D" id="1.20.1580.10">
    <property type="entry name" value="ABC transporter ATPase like domain"/>
    <property type="match status" value="2"/>
</dbReference>
<dbReference type="GO" id="GO:0003677">
    <property type="term" value="F:DNA binding"/>
    <property type="evidence" value="ECO:0007669"/>
    <property type="project" value="UniProtKB-KW"/>
</dbReference>
<accession>A0A4R3Z5P6</accession>
<dbReference type="GO" id="GO:0016887">
    <property type="term" value="F:ATP hydrolysis activity"/>
    <property type="evidence" value="ECO:0007669"/>
    <property type="project" value="InterPro"/>
</dbReference>
<dbReference type="SUPFAM" id="SSF52540">
    <property type="entry name" value="P-loop containing nucleoside triphosphate hydrolases"/>
    <property type="match status" value="2"/>
</dbReference>
<dbReference type="RefSeq" id="WP_066446823.1">
    <property type="nucleotide sequence ID" value="NZ_JANKBF010000004.1"/>
</dbReference>
<dbReference type="PANTHER" id="PTHR43152:SF3">
    <property type="entry name" value="UVRABC SYSTEM PROTEIN A"/>
    <property type="match status" value="1"/>
</dbReference>
<gene>
    <name evidence="18" type="ORF">EDD60_10685</name>
</gene>
<evidence type="ECO:0000256" key="13">
    <source>
        <dbReference type="ARBA" id="ARBA00023204"/>
    </source>
</evidence>
<dbReference type="PROSITE" id="PS00211">
    <property type="entry name" value="ABC_TRANSPORTER_1"/>
    <property type="match status" value="2"/>
</dbReference>
<keyword evidence="9" id="KW-0862">Zinc</keyword>
<evidence type="ECO:0000256" key="4">
    <source>
        <dbReference type="ARBA" id="ARBA00022737"/>
    </source>
</evidence>
<dbReference type="AlphaFoldDB" id="A0A4R3Z5P6"/>
<evidence type="ECO:0000256" key="2">
    <source>
        <dbReference type="ARBA" id="ARBA00022490"/>
    </source>
</evidence>
<dbReference type="GO" id="GO:0008270">
    <property type="term" value="F:zinc ion binding"/>
    <property type="evidence" value="ECO:0007669"/>
    <property type="project" value="UniProtKB-KW"/>
</dbReference>
<name>A0A4R3Z5P6_9FIRM</name>
<organism evidence="18 19">
    <name type="scientific">Longibaculum muris</name>
    <dbReference type="NCBI Taxonomy" id="1796628"/>
    <lineage>
        <taxon>Bacteria</taxon>
        <taxon>Bacillati</taxon>
        <taxon>Bacillota</taxon>
        <taxon>Erysipelotrichia</taxon>
        <taxon>Erysipelotrichales</taxon>
        <taxon>Coprobacillaceae</taxon>
        <taxon>Longibaculum</taxon>
    </lineage>
</organism>
<dbReference type="GO" id="GO:0006281">
    <property type="term" value="P:DNA repair"/>
    <property type="evidence" value="ECO:0007669"/>
    <property type="project" value="UniProtKB-KW"/>
</dbReference>
<evidence type="ECO:0000256" key="12">
    <source>
        <dbReference type="ARBA" id="ARBA00023125"/>
    </source>
</evidence>
<evidence type="ECO:0000256" key="1">
    <source>
        <dbReference type="ARBA" id="ARBA00004496"/>
    </source>
</evidence>
<keyword evidence="19" id="KW-1185">Reference proteome</keyword>
<dbReference type="Gene3D" id="1.10.8.280">
    <property type="entry name" value="ABC transporter ATPase domain-like"/>
    <property type="match status" value="1"/>
</dbReference>
<evidence type="ECO:0000256" key="11">
    <source>
        <dbReference type="ARBA" id="ARBA00022881"/>
    </source>
</evidence>
<dbReference type="GO" id="GO:0005524">
    <property type="term" value="F:ATP binding"/>
    <property type="evidence" value="ECO:0007669"/>
    <property type="project" value="UniProtKB-KW"/>
</dbReference>
<dbReference type="Gene3D" id="3.40.50.300">
    <property type="entry name" value="P-loop containing nucleotide triphosphate hydrolases"/>
    <property type="match status" value="2"/>
</dbReference>
<keyword evidence="8" id="KW-0863">Zinc-finger</keyword>
<proteinExistence type="inferred from homology"/>
<comment type="subcellular location">
    <subcellularLocation>
        <location evidence="1">Cytoplasm</location>
    </subcellularLocation>
</comment>
<evidence type="ECO:0000256" key="15">
    <source>
        <dbReference type="ARBA" id="ARBA00039316"/>
    </source>
</evidence>
<feature type="domain" description="ABC transporter" evidence="17">
    <location>
        <begin position="485"/>
        <end position="811"/>
    </location>
</feature>
<dbReference type="InterPro" id="IPR041552">
    <property type="entry name" value="UvrA_DNA-bd"/>
</dbReference>
<dbReference type="GeneID" id="98915046"/>
<protein>
    <recommendedName>
        <fullName evidence="15">UvrABC system protein A</fullName>
    </recommendedName>
    <alternativeName>
        <fullName evidence="16">Excinuclease ABC subunit A</fullName>
    </alternativeName>
</protein>
<evidence type="ECO:0000313" key="18">
    <source>
        <dbReference type="EMBL" id="TCW00745.1"/>
    </source>
</evidence>
<comment type="caution">
    <text evidence="18">The sequence shown here is derived from an EMBL/GenBank/DDBJ whole genome shotgun (WGS) entry which is preliminary data.</text>
</comment>
<evidence type="ECO:0000256" key="14">
    <source>
        <dbReference type="ARBA" id="ARBA00038000"/>
    </source>
</evidence>
<reference evidence="18 19" key="1">
    <citation type="submission" date="2019-03" db="EMBL/GenBank/DDBJ databases">
        <title>Genomic Encyclopedia of Type Strains, Phase IV (KMG-IV): sequencing the most valuable type-strain genomes for metagenomic binning, comparative biology and taxonomic classification.</title>
        <authorList>
            <person name="Goeker M."/>
        </authorList>
    </citation>
    <scope>NUCLEOTIDE SEQUENCE [LARGE SCALE GENOMIC DNA]</scope>
    <source>
        <strain evidence="18 19">DSM 29487</strain>
    </source>
</reference>
<dbReference type="PANTHER" id="PTHR43152">
    <property type="entry name" value="UVRABC SYSTEM PROTEIN A"/>
    <property type="match status" value="1"/>
</dbReference>
<keyword evidence="4" id="KW-0677">Repeat</keyword>
<keyword evidence="13" id="KW-0234">DNA repair</keyword>
<dbReference type="Proteomes" id="UP000295515">
    <property type="component" value="Unassembled WGS sequence"/>
</dbReference>
<evidence type="ECO:0000256" key="10">
    <source>
        <dbReference type="ARBA" id="ARBA00022840"/>
    </source>
</evidence>
<keyword evidence="10" id="KW-0067">ATP-binding</keyword>
<keyword evidence="11" id="KW-0267">Excision nuclease</keyword>
<keyword evidence="12" id="KW-0238">DNA-binding</keyword>
<dbReference type="Pfam" id="PF17755">
    <property type="entry name" value="UvrA_DNA-bind"/>
    <property type="match status" value="1"/>
</dbReference>
<keyword evidence="7" id="KW-0228">DNA excision</keyword>
<evidence type="ECO:0000313" key="19">
    <source>
        <dbReference type="Proteomes" id="UP000295515"/>
    </source>
</evidence>
<keyword evidence="2" id="KW-0963">Cytoplasm</keyword>
<dbReference type="Pfam" id="PF00005">
    <property type="entry name" value="ABC_tran"/>
    <property type="match status" value="1"/>
</dbReference>
<dbReference type="PROSITE" id="PS50893">
    <property type="entry name" value="ABC_TRANSPORTER_2"/>
    <property type="match status" value="2"/>
</dbReference>
<evidence type="ECO:0000256" key="8">
    <source>
        <dbReference type="ARBA" id="ARBA00022771"/>
    </source>
</evidence>
<keyword evidence="3" id="KW-0479">Metal-binding</keyword>
<feature type="domain" description="ABC transporter" evidence="17">
    <location>
        <begin position="4"/>
        <end position="485"/>
    </location>
</feature>
<evidence type="ECO:0000256" key="16">
    <source>
        <dbReference type="ARBA" id="ARBA00042156"/>
    </source>
</evidence>
<dbReference type="InterPro" id="IPR027417">
    <property type="entry name" value="P-loop_NTPase"/>
</dbReference>
<evidence type="ECO:0000256" key="5">
    <source>
        <dbReference type="ARBA" id="ARBA00022741"/>
    </source>
</evidence>
<dbReference type="InterPro" id="IPR003439">
    <property type="entry name" value="ABC_transporter-like_ATP-bd"/>
</dbReference>
<dbReference type="GO" id="GO:0004518">
    <property type="term" value="F:nuclease activity"/>
    <property type="evidence" value="ECO:0007669"/>
    <property type="project" value="UniProtKB-KW"/>
</dbReference>
<evidence type="ECO:0000256" key="7">
    <source>
        <dbReference type="ARBA" id="ARBA00022769"/>
    </source>
</evidence>
<dbReference type="EMBL" id="SMCQ01000006">
    <property type="protein sequence ID" value="TCW00745.1"/>
    <property type="molecule type" value="Genomic_DNA"/>
</dbReference>
<evidence type="ECO:0000256" key="3">
    <source>
        <dbReference type="ARBA" id="ARBA00022723"/>
    </source>
</evidence>
<sequence>MDCIQIRHANEGQLKDISIDIPKNQLVVFTGLSGSGKSTLLIDVLYNECQRQYLEAMAFQGIHKPQVESISYASPAIVIAQTDQNKNPRSTVGTMSDIYTDLRMIYEKLGVRYCPHCGKLICNADCKEETKKLHQDFYVYMYCPHCGYKMDKITRSYFSFNTNEGACPTCQGLGHIHTIKKENVIDERLSLEDGAIRYFEKQYNQYQISILYKAYQHYHIPIPQNIPIKQMSEIQKAILFEGVDCKSVKEKYPDILPPKNTTQGKFEGIYPILWRRLADKNGDLKQLGDYFEVIECPDCHGERLNDLSRHITVMNTRLPELNEFSLEHLLNWISDLKTNITTQQLSFVNDYIIDIETKVSRYIKVGLGYLTLNRKITTLSGGELQRLRLAATLDSKLSGIIYILDEPTAGLHPKDTYGLIKILKNLVELGNSVLVIEHDVDVMKEADYIIDMGPGSGKYGGEIVADGTMEELLQNKQSYTAQYLLKEETIPTHFRESHQAIAIENACMFNLKNISVHIPTNCLVSITGPSGSGKSTLIFEVLAKRKANISGLEQFDKIVEINQLPLTKMKRSNVATYSEVYSEMRNVFAKTKLAKSEKLSAKYFSFNTAGGRCENCEGLGYVENNMLFFANTKVVCPVCHGHQFQEKILKILYNGYSIKDVLDLSIDEAFDVFKNEPKILKRLQLLQDVGLGYLQLGQSLTTLSGGECQRLKLAKELIMHQDSQRFLYLMDEPTIGLHPKDIEHFLKLLDHFIEQGHSVIVVEHNQQVIRHSDWVIDLGPEGGDNGGQIIFEGTPFDLQNSDSITAKYLTK</sequence>
<keyword evidence="6" id="KW-0227">DNA damage</keyword>
<evidence type="ECO:0000256" key="9">
    <source>
        <dbReference type="ARBA" id="ARBA00022833"/>
    </source>
</evidence>
<evidence type="ECO:0000259" key="17">
    <source>
        <dbReference type="PROSITE" id="PS50893"/>
    </source>
</evidence>
<dbReference type="InterPro" id="IPR017871">
    <property type="entry name" value="ABC_transporter-like_CS"/>
</dbReference>
<keyword evidence="5" id="KW-0547">Nucleotide-binding</keyword>
<evidence type="ECO:0000256" key="6">
    <source>
        <dbReference type="ARBA" id="ARBA00022763"/>
    </source>
</evidence>